<reference evidence="4" key="3">
    <citation type="submission" date="2025-09" db="UniProtKB">
        <authorList>
            <consortium name="Ensembl"/>
        </authorList>
    </citation>
    <scope>IDENTIFICATION</scope>
</reference>
<dbReference type="InterPro" id="IPR001368">
    <property type="entry name" value="TNFR/NGFR_Cys_rich_reg"/>
</dbReference>
<reference evidence="4" key="1">
    <citation type="submission" date="2019-06" db="EMBL/GenBank/DDBJ databases">
        <authorList>
            <consortium name="Wellcome Sanger Institute Data Sharing"/>
        </authorList>
    </citation>
    <scope>NUCLEOTIDE SEQUENCE [LARGE SCALE GENOMIC DNA]</scope>
</reference>
<dbReference type="GeneTree" id="ENSGT00940000173858"/>
<keyword evidence="2" id="KW-0812">Transmembrane</keyword>
<feature type="disulfide bond" evidence="1">
    <location>
        <begin position="107"/>
        <end position="125"/>
    </location>
</feature>
<dbReference type="Gene3D" id="2.10.50.10">
    <property type="entry name" value="Tumor Necrosis Factor Receptor, subunit A, domain 2"/>
    <property type="match status" value="3"/>
</dbReference>
<dbReference type="Pfam" id="PF00020">
    <property type="entry name" value="TNFR_c6"/>
    <property type="match status" value="2"/>
</dbReference>
<dbReference type="PANTHER" id="PTHR46875">
    <property type="entry name" value="TUMOR NECROSIS FACTOR RECEPTOR SUPERFAMILY MEMBER 5"/>
    <property type="match status" value="1"/>
</dbReference>
<feature type="disulfide bond" evidence="1">
    <location>
        <begin position="44"/>
        <end position="59"/>
    </location>
</feature>
<dbReference type="SUPFAM" id="SSF57586">
    <property type="entry name" value="TNF receptor-like"/>
    <property type="match status" value="2"/>
</dbReference>
<feature type="transmembrane region" description="Helical" evidence="2">
    <location>
        <begin position="169"/>
        <end position="192"/>
    </location>
</feature>
<keyword evidence="1" id="KW-1015">Disulfide bond</keyword>
<feature type="domain" description="TNFR-Cys" evidence="3">
    <location>
        <begin position="86"/>
        <end position="125"/>
    </location>
</feature>
<feature type="repeat" description="TNFR-Cys" evidence="1">
    <location>
        <begin position="86"/>
        <end position="125"/>
    </location>
</feature>
<dbReference type="PANTHER" id="PTHR46875:SF2">
    <property type="entry name" value="TUMOR NECROSIS FACTOR RECEPTOR SUPERFAMILY MEMBER 5-LIKE ISOFORM X1"/>
    <property type="match status" value="1"/>
</dbReference>
<evidence type="ECO:0000259" key="3">
    <source>
        <dbReference type="PROSITE" id="PS50050"/>
    </source>
</evidence>
<sequence>VEMVQCKSDEFLSRDKQRCCDRCPAGKYIRSECDGTKKTECNDCVWGYYTATSNSLFHCKGCRVCHSINNHKTLTECTATKNTQCECLPGFYCNEPDCELCRAVTICPEGKGVKVKASRTNDTICAVCENGTYSNVSDFHSPCLSHTRSAHTSTNITFKTKGLGASCPWILPASLWAGMVLMSLILLGILCWRAKRKCYKTGVCHQRRCFLFLCMCHVFCSHC</sequence>
<dbReference type="AlphaFoldDB" id="A0A667X2X7"/>
<dbReference type="GO" id="GO:0004888">
    <property type="term" value="F:transmembrane signaling receptor activity"/>
    <property type="evidence" value="ECO:0007669"/>
    <property type="project" value="InterPro"/>
</dbReference>
<protein>
    <recommendedName>
        <fullName evidence="3">TNFR-Cys domain-containing protein</fullName>
    </recommendedName>
</protein>
<dbReference type="PROSITE" id="PS00652">
    <property type="entry name" value="TNFR_NGFR_1"/>
    <property type="match status" value="1"/>
</dbReference>
<accession>A0A667X2X7</accession>
<evidence type="ECO:0000313" key="5">
    <source>
        <dbReference type="Proteomes" id="UP000472263"/>
    </source>
</evidence>
<dbReference type="PRINTS" id="PR01680">
    <property type="entry name" value="TNFACTORR6"/>
</dbReference>
<organism evidence="4 5">
    <name type="scientific">Myripristis murdjan</name>
    <name type="common">pinecone soldierfish</name>
    <dbReference type="NCBI Taxonomy" id="586833"/>
    <lineage>
        <taxon>Eukaryota</taxon>
        <taxon>Metazoa</taxon>
        <taxon>Chordata</taxon>
        <taxon>Craniata</taxon>
        <taxon>Vertebrata</taxon>
        <taxon>Euteleostomi</taxon>
        <taxon>Actinopterygii</taxon>
        <taxon>Neopterygii</taxon>
        <taxon>Teleostei</taxon>
        <taxon>Neoteleostei</taxon>
        <taxon>Acanthomorphata</taxon>
        <taxon>Holocentriformes</taxon>
        <taxon>Holocentridae</taxon>
        <taxon>Myripristis</taxon>
    </lineage>
</organism>
<keyword evidence="2" id="KW-1133">Transmembrane helix</keyword>
<dbReference type="GO" id="GO:0006915">
    <property type="term" value="P:apoptotic process"/>
    <property type="evidence" value="ECO:0007669"/>
    <property type="project" value="InterPro"/>
</dbReference>
<feature type="repeat" description="TNFR-Cys" evidence="1">
    <location>
        <begin position="43"/>
        <end position="85"/>
    </location>
</feature>
<feature type="domain" description="TNFR-Cys" evidence="3">
    <location>
        <begin position="43"/>
        <end position="85"/>
    </location>
</feature>
<dbReference type="Ensembl" id="ENSMMDT00005009890.1">
    <property type="protein sequence ID" value="ENSMMDP00005009587.1"/>
    <property type="gene ID" value="ENSMMDG00005005251.1"/>
</dbReference>
<dbReference type="GO" id="GO:0002768">
    <property type="term" value="P:immune response-regulating cell surface receptor signaling pathway"/>
    <property type="evidence" value="ECO:0007669"/>
    <property type="project" value="TreeGrafter"/>
</dbReference>
<dbReference type="InterPro" id="IPR008063">
    <property type="entry name" value="Fas_rcpt"/>
</dbReference>
<dbReference type="SMART" id="SM00208">
    <property type="entry name" value="TNFR"/>
    <property type="match status" value="3"/>
</dbReference>
<evidence type="ECO:0000313" key="4">
    <source>
        <dbReference type="Ensembl" id="ENSMMDP00005009587.1"/>
    </source>
</evidence>
<dbReference type="PROSITE" id="PS50050">
    <property type="entry name" value="TNFR_NGFR_2"/>
    <property type="match status" value="2"/>
</dbReference>
<dbReference type="GO" id="GO:0009897">
    <property type="term" value="C:external side of plasma membrane"/>
    <property type="evidence" value="ECO:0007669"/>
    <property type="project" value="TreeGrafter"/>
</dbReference>
<keyword evidence="5" id="KW-1185">Reference proteome</keyword>
<proteinExistence type="predicted"/>
<reference evidence="4" key="2">
    <citation type="submission" date="2025-08" db="UniProtKB">
        <authorList>
            <consortium name="Ensembl"/>
        </authorList>
    </citation>
    <scope>IDENTIFICATION</scope>
</reference>
<evidence type="ECO:0000256" key="1">
    <source>
        <dbReference type="PROSITE-ProRule" id="PRU00206"/>
    </source>
</evidence>
<name>A0A667X2X7_9TELE</name>
<dbReference type="InParanoid" id="A0A667X2X7"/>
<evidence type="ECO:0000256" key="2">
    <source>
        <dbReference type="SAM" id="Phobius"/>
    </source>
</evidence>
<comment type="caution">
    <text evidence="1">Lacks conserved residue(s) required for the propagation of feature annotation.</text>
</comment>
<keyword evidence="2" id="KW-0472">Membrane</keyword>
<dbReference type="GO" id="GO:0006955">
    <property type="term" value="P:immune response"/>
    <property type="evidence" value="ECO:0007669"/>
    <property type="project" value="InterPro"/>
</dbReference>
<dbReference type="InterPro" id="IPR052135">
    <property type="entry name" value="TNFRSF5"/>
</dbReference>
<dbReference type="GO" id="GO:0035631">
    <property type="term" value="C:CD40 receptor complex"/>
    <property type="evidence" value="ECO:0007669"/>
    <property type="project" value="TreeGrafter"/>
</dbReference>
<dbReference type="Proteomes" id="UP000472263">
    <property type="component" value="Chromosome 16"/>
</dbReference>